<organism evidence="1 2">
    <name type="scientific">Romanomermis culicivorax</name>
    <name type="common">Nematode worm</name>
    <dbReference type="NCBI Taxonomy" id="13658"/>
    <lineage>
        <taxon>Eukaryota</taxon>
        <taxon>Metazoa</taxon>
        <taxon>Ecdysozoa</taxon>
        <taxon>Nematoda</taxon>
        <taxon>Enoplea</taxon>
        <taxon>Dorylaimia</taxon>
        <taxon>Mermithida</taxon>
        <taxon>Mermithoidea</taxon>
        <taxon>Mermithidae</taxon>
        <taxon>Romanomermis</taxon>
    </lineage>
</organism>
<accession>A0A915JGS8</accession>
<dbReference type="Proteomes" id="UP000887565">
    <property type="component" value="Unplaced"/>
</dbReference>
<keyword evidence="1" id="KW-1185">Reference proteome</keyword>
<sequence>MEPNSAYISRLKRDYNCLQQEIVKSQKLQHNSSKELHIIRWWNPRGKNFMMYGKSRSNDTQILGEHESNLN</sequence>
<dbReference type="WBParaSite" id="nRc.2.0.1.t24988-RA">
    <property type="protein sequence ID" value="nRc.2.0.1.t24988-RA"/>
    <property type="gene ID" value="nRc.2.0.1.g24988"/>
</dbReference>
<protein>
    <submittedName>
        <fullName evidence="2">Uncharacterized protein</fullName>
    </submittedName>
</protein>
<reference evidence="2" key="1">
    <citation type="submission" date="2022-11" db="UniProtKB">
        <authorList>
            <consortium name="WormBaseParasite"/>
        </authorList>
    </citation>
    <scope>IDENTIFICATION</scope>
</reference>
<dbReference type="AlphaFoldDB" id="A0A915JGS8"/>
<name>A0A915JGS8_ROMCU</name>
<proteinExistence type="predicted"/>
<evidence type="ECO:0000313" key="1">
    <source>
        <dbReference type="Proteomes" id="UP000887565"/>
    </source>
</evidence>
<evidence type="ECO:0000313" key="2">
    <source>
        <dbReference type="WBParaSite" id="nRc.2.0.1.t24988-RA"/>
    </source>
</evidence>